<dbReference type="InterPro" id="IPR036390">
    <property type="entry name" value="WH_DNA-bd_sf"/>
</dbReference>
<dbReference type="SMART" id="SM00418">
    <property type="entry name" value="HTH_ARSR"/>
    <property type="match status" value="1"/>
</dbReference>
<dbReference type="PROSITE" id="PS51000">
    <property type="entry name" value="HTH_DEOR_2"/>
    <property type="match status" value="1"/>
</dbReference>
<evidence type="ECO:0000256" key="2">
    <source>
        <dbReference type="ARBA" id="ARBA00023125"/>
    </source>
</evidence>
<dbReference type="InterPro" id="IPR001034">
    <property type="entry name" value="DeoR_HTH"/>
</dbReference>
<dbReference type="CDD" id="cd00090">
    <property type="entry name" value="HTH_ARSR"/>
    <property type="match status" value="1"/>
</dbReference>
<evidence type="ECO:0000256" key="1">
    <source>
        <dbReference type="ARBA" id="ARBA00023015"/>
    </source>
</evidence>
<sequence>MIVLGQTSTRTQILNMLKFQGRLAVSDMAKQLGITEMAVRRHLHTLERDGLIQSTLVRQSKGRPANLYSLTSAAEELFPKNYHTLTLELLDDICETDGKEVVDELFRRREERLTNTYARQFDGKNLEDRVKELAELQNSKGYMVEWDKLGEGRYTFVEYNCPIAQVANRYNQACRCELGFFRNVLEGARVERPECKAKGGANCVYYIEAERKEA</sequence>
<dbReference type="PRINTS" id="PR00033">
    <property type="entry name" value="HTHASNC"/>
</dbReference>
<dbReference type="GO" id="GO:0043565">
    <property type="term" value="F:sequence-specific DNA binding"/>
    <property type="evidence" value="ECO:0007669"/>
    <property type="project" value="InterPro"/>
</dbReference>
<dbReference type="SUPFAM" id="SSF46785">
    <property type="entry name" value="Winged helix' DNA-binding domain"/>
    <property type="match status" value="1"/>
</dbReference>
<evidence type="ECO:0000313" key="5">
    <source>
        <dbReference type="EMBL" id="AQS55885.1"/>
    </source>
</evidence>
<dbReference type="InterPro" id="IPR000485">
    <property type="entry name" value="AsnC-type_HTH_dom"/>
</dbReference>
<feature type="domain" description="HTH deoR-type" evidence="4">
    <location>
        <begin position="6"/>
        <end position="65"/>
    </location>
</feature>
<dbReference type="Proteomes" id="UP000188603">
    <property type="component" value="Chromosome"/>
</dbReference>
<evidence type="ECO:0000313" key="6">
    <source>
        <dbReference type="Proteomes" id="UP000188603"/>
    </source>
</evidence>
<dbReference type="PANTHER" id="PTHR38600:SF2">
    <property type="entry name" value="SLL0088 PROTEIN"/>
    <property type="match status" value="1"/>
</dbReference>
<dbReference type="KEGG" id="ntr:B0W44_08855"/>
<keyword evidence="6" id="KW-1185">Reference proteome</keyword>
<dbReference type="PANTHER" id="PTHR38600">
    <property type="entry name" value="TRANSCRIPTIONAL REGULATORY PROTEIN"/>
    <property type="match status" value="1"/>
</dbReference>
<proteinExistence type="predicted"/>
<dbReference type="InterPro" id="IPR011991">
    <property type="entry name" value="ArsR-like_HTH"/>
</dbReference>
<dbReference type="Gene3D" id="1.10.10.10">
    <property type="entry name" value="Winged helix-like DNA-binding domain superfamily/Winged helix DNA-binding domain"/>
    <property type="match status" value="1"/>
</dbReference>
<dbReference type="InterPro" id="IPR001845">
    <property type="entry name" value="HTH_ArsR_DNA-bd_dom"/>
</dbReference>
<dbReference type="InterPro" id="IPR036388">
    <property type="entry name" value="WH-like_DNA-bd_sf"/>
</dbReference>
<dbReference type="AlphaFoldDB" id="A0A1U9K753"/>
<dbReference type="STRING" id="1471761.B0W44_08855"/>
<accession>A0A1U9K753</accession>
<dbReference type="Pfam" id="PF01022">
    <property type="entry name" value="HTH_5"/>
    <property type="match status" value="1"/>
</dbReference>
<evidence type="ECO:0000256" key="3">
    <source>
        <dbReference type="ARBA" id="ARBA00023163"/>
    </source>
</evidence>
<evidence type="ECO:0000259" key="4">
    <source>
        <dbReference type="PROSITE" id="PS51000"/>
    </source>
</evidence>
<name>A0A1U9K753_9BACL</name>
<protein>
    <submittedName>
        <fullName evidence="5">ArsR family transcriptional regulator</fullName>
    </submittedName>
</protein>
<dbReference type="OrthoDB" id="155998at2"/>
<gene>
    <name evidence="5" type="ORF">B0W44_08855</name>
</gene>
<keyword evidence="1" id="KW-0805">Transcription regulation</keyword>
<dbReference type="EMBL" id="CP019699">
    <property type="protein sequence ID" value="AQS55885.1"/>
    <property type="molecule type" value="Genomic_DNA"/>
</dbReference>
<keyword evidence="3" id="KW-0804">Transcription</keyword>
<dbReference type="GO" id="GO:0003700">
    <property type="term" value="F:DNA-binding transcription factor activity"/>
    <property type="evidence" value="ECO:0007669"/>
    <property type="project" value="InterPro"/>
</dbReference>
<reference evidence="5 6" key="1">
    <citation type="journal article" date="2015" name="Int. J. Syst. Evol. Microbiol.">
        <title>Novibacillus thermophilus gen. nov., sp. nov., a Gram-staining-negative and moderately thermophilic member of the family Thermoactinomycetaceae.</title>
        <authorList>
            <person name="Yang G."/>
            <person name="Chen J."/>
            <person name="Zhou S."/>
        </authorList>
    </citation>
    <scope>NUCLEOTIDE SEQUENCE [LARGE SCALE GENOMIC DNA]</scope>
    <source>
        <strain evidence="5 6">SG-1</strain>
    </source>
</reference>
<dbReference type="RefSeq" id="WP_077719748.1">
    <property type="nucleotide sequence ID" value="NZ_CP019699.1"/>
</dbReference>
<keyword evidence="2" id="KW-0238">DNA-binding</keyword>
<organism evidence="5 6">
    <name type="scientific">Novibacillus thermophilus</name>
    <dbReference type="NCBI Taxonomy" id="1471761"/>
    <lineage>
        <taxon>Bacteria</taxon>
        <taxon>Bacillati</taxon>
        <taxon>Bacillota</taxon>
        <taxon>Bacilli</taxon>
        <taxon>Bacillales</taxon>
        <taxon>Thermoactinomycetaceae</taxon>
        <taxon>Novibacillus</taxon>
    </lineage>
</organism>